<sequence>MTAPASGEPLADHPCPPDTGTASGHSDPVGPLPAENYIRAGGTCRTWAQSPHLTNTPAPVTGAEDLPSGCRV</sequence>
<name>A0ABP3PHV1_9ACTN</name>
<dbReference type="EMBL" id="BAAAHD010000026">
    <property type="protein sequence ID" value="GAA0567477.1"/>
    <property type="molecule type" value="Genomic_DNA"/>
</dbReference>
<feature type="region of interest" description="Disordered" evidence="1">
    <location>
        <begin position="1"/>
        <end position="72"/>
    </location>
</feature>
<evidence type="ECO:0000256" key="1">
    <source>
        <dbReference type="SAM" id="MobiDB-lite"/>
    </source>
</evidence>
<evidence type="ECO:0000313" key="2">
    <source>
        <dbReference type="EMBL" id="GAA0567477.1"/>
    </source>
</evidence>
<organism evidence="2 3">
    <name type="scientific">Actinomadura livida</name>
    <dbReference type="NCBI Taxonomy" id="79909"/>
    <lineage>
        <taxon>Bacteria</taxon>
        <taxon>Bacillati</taxon>
        <taxon>Actinomycetota</taxon>
        <taxon>Actinomycetes</taxon>
        <taxon>Streptosporangiales</taxon>
        <taxon>Thermomonosporaceae</taxon>
        <taxon>Actinomadura</taxon>
    </lineage>
</organism>
<evidence type="ECO:0000313" key="3">
    <source>
        <dbReference type="Proteomes" id="UP001501427"/>
    </source>
</evidence>
<comment type="caution">
    <text evidence="2">The sequence shown here is derived from an EMBL/GenBank/DDBJ whole genome shotgun (WGS) entry which is preliminary data.</text>
</comment>
<reference evidence="3" key="1">
    <citation type="journal article" date="2019" name="Int. J. Syst. Evol. Microbiol.">
        <title>The Global Catalogue of Microorganisms (GCM) 10K type strain sequencing project: providing services to taxonomists for standard genome sequencing and annotation.</title>
        <authorList>
            <consortium name="The Broad Institute Genomics Platform"/>
            <consortium name="The Broad Institute Genome Sequencing Center for Infectious Disease"/>
            <person name="Wu L."/>
            <person name="Ma J."/>
        </authorList>
    </citation>
    <scope>NUCLEOTIDE SEQUENCE [LARGE SCALE GENOMIC DNA]</scope>
    <source>
        <strain evidence="3">JCM 10667</strain>
    </source>
</reference>
<keyword evidence="3" id="KW-1185">Reference proteome</keyword>
<gene>
    <name evidence="2" type="ORF">GCM10009546_32470</name>
</gene>
<feature type="compositionally biased region" description="Polar residues" evidence="1">
    <location>
        <begin position="46"/>
        <end position="58"/>
    </location>
</feature>
<dbReference type="Proteomes" id="UP001501427">
    <property type="component" value="Unassembled WGS sequence"/>
</dbReference>
<accession>A0ABP3PHV1</accession>
<protein>
    <submittedName>
        <fullName evidence="2">Uncharacterized protein</fullName>
    </submittedName>
</protein>
<proteinExistence type="predicted"/>